<comment type="caution">
    <text evidence="1">The sequence shown here is derived from an EMBL/GenBank/DDBJ whole genome shotgun (WGS) entry which is preliminary data.</text>
</comment>
<evidence type="ECO:0000313" key="1">
    <source>
        <dbReference type="EMBL" id="RBL90051.1"/>
    </source>
</evidence>
<protein>
    <submittedName>
        <fullName evidence="1">Uncharacterized protein</fullName>
    </submittedName>
</protein>
<gene>
    <name evidence="1" type="ORF">DF182_26635</name>
</gene>
<evidence type="ECO:0000313" key="2">
    <source>
        <dbReference type="Proteomes" id="UP000253410"/>
    </source>
</evidence>
<sequence length="240" mass="27859">MDAKRDLDDIQQHADTFISGSISLYEQTLLPLLADYGYDLASHMNDGKMVELDNDYYPVVYNYYRWSSDKYGTFNWFVLQGSYKYASNIVACLAFPHNPLVPALSMNLNFKLDARTFSIILGFRDNGHLTTDTLSHIREIKENVDSPIYTDTNSNNFLGIRSSFEISASIINKSLENAQRHIQWWFDLQNNSATLPEASYDLYIQQYKSTLINLHEEENTIYDELFGNKWLINLFKNQIL</sequence>
<reference evidence="1 2" key="1">
    <citation type="submission" date="2018-05" db="EMBL/GenBank/DDBJ databases">
        <title>Chitinophaga sp. K3CV102501T nov., isolated from isolated from a monsoon evergreen broad-leaved forest soil.</title>
        <authorList>
            <person name="Lv Y."/>
        </authorList>
    </citation>
    <scope>NUCLEOTIDE SEQUENCE [LARGE SCALE GENOMIC DNA]</scope>
    <source>
        <strain evidence="1 2">GDMCC 1.1325</strain>
    </source>
</reference>
<proteinExistence type="predicted"/>
<dbReference type="AlphaFoldDB" id="A0A365XVL1"/>
<keyword evidence="2" id="KW-1185">Reference proteome</keyword>
<dbReference type="RefSeq" id="WP_113618801.1">
    <property type="nucleotide sequence ID" value="NZ_QFFJ01000002.1"/>
</dbReference>
<organism evidence="1 2">
    <name type="scientific">Chitinophaga flava</name>
    <dbReference type="NCBI Taxonomy" id="2259036"/>
    <lineage>
        <taxon>Bacteria</taxon>
        <taxon>Pseudomonadati</taxon>
        <taxon>Bacteroidota</taxon>
        <taxon>Chitinophagia</taxon>
        <taxon>Chitinophagales</taxon>
        <taxon>Chitinophagaceae</taxon>
        <taxon>Chitinophaga</taxon>
    </lineage>
</organism>
<name>A0A365XVL1_9BACT</name>
<dbReference type="Proteomes" id="UP000253410">
    <property type="component" value="Unassembled WGS sequence"/>
</dbReference>
<dbReference type="EMBL" id="QFFJ01000002">
    <property type="protein sequence ID" value="RBL90051.1"/>
    <property type="molecule type" value="Genomic_DNA"/>
</dbReference>
<accession>A0A365XVL1</accession>